<name>A0A554WPZ8_9BURK</name>
<organism evidence="2 3">
    <name type="scientific">Tepidimonas sediminis</name>
    <dbReference type="NCBI Taxonomy" id="2588941"/>
    <lineage>
        <taxon>Bacteria</taxon>
        <taxon>Pseudomonadati</taxon>
        <taxon>Pseudomonadota</taxon>
        <taxon>Betaproteobacteria</taxon>
        <taxon>Burkholderiales</taxon>
        <taxon>Tepidimonas</taxon>
    </lineage>
</organism>
<dbReference type="Proteomes" id="UP000320225">
    <property type="component" value="Unassembled WGS sequence"/>
</dbReference>
<evidence type="ECO:0000256" key="1">
    <source>
        <dbReference type="SAM" id="SignalP"/>
    </source>
</evidence>
<gene>
    <name evidence="2" type="ORF">Tsedi_01232</name>
</gene>
<feature type="signal peptide" evidence="1">
    <location>
        <begin position="1"/>
        <end position="25"/>
    </location>
</feature>
<dbReference type="PROSITE" id="PS51257">
    <property type="entry name" value="PROKAR_LIPOPROTEIN"/>
    <property type="match status" value="1"/>
</dbReference>
<dbReference type="Pfam" id="PF04351">
    <property type="entry name" value="PilP"/>
    <property type="match status" value="1"/>
</dbReference>
<sequence>MKRQQRAGWGAALVALALAGCGGSADDLTQWMAQQRAQANPKIEPVRPPTAFQPETYSVAAETSPFSDEKLVQALRSDAVNPAVSRLLLAEQQRRREPLEDFPLDTMTMVGLLQRGGQRVALVRVNGLLHQVRVGNYMGQNFGRVTAIDDHQITLREIVQDASGEWVERAATLKLQEGTGK</sequence>
<dbReference type="Gene3D" id="2.30.30.830">
    <property type="match status" value="1"/>
</dbReference>
<dbReference type="OrthoDB" id="5296580at2"/>
<accession>A0A554WPZ8</accession>
<keyword evidence="3" id="KW-1185">Reference proteome</keyword>
<feature type="chain" id="PRO_5021840406" evidence="1">
    <location>
        <begin position="26"/>
        <end position="181"/>
    </location>
</feature>
<dbReference type="RefSeq" id="WP_143894731.1">
    <property type="nucleotide sequence ID" value="NZ_VJND01000006.1"/>
</dbReference>
<proteinExistence type="predicted"/>
<dbReference type="EMBL" id="VJND01000006">
    <property type="protein sequence ID" value="TSE25647.1"/>
    <property type="molecule type" value="Genomic_DNA"/>
</dbReference>
<dbReference type="PIRSF" id="PIRSF016481">
    <property type="entry name" value="Pilus_assembly_PilP"/>
    <property type="match status" value="1"/>
</dbReference>
<reference evidence="2 3" key="1">
    <citation type="submission" date="2019-07" db="EMBL/GenBank/DDBJ databases">
        <title>Tepidimonas sediminis YIM 72259 draft genome.</title>
        <authorList>
            <person name="Da Costa M.S."/>
            <person name="Froufe H.J.C."/>
            <person name="Egas C."/>
            <person name="Albuquerque L."/>
        </authorList>
    </citation>
    <scope>NUCLEOTIDE SEQUENCE [LARGE SCALE GENOMIC DNA]</scope>
    <source>
        <strain evidence="2 3">YIM 72259</strain>
    </source>
</reference>
<evidence type="ECO:0000313" key="3">
    <source>
        <dbReference type="Proteomes" id="UP000320225"/>
    </source>
</evidence>
<dbReference type="InterPro" id="IPR007446">
    <property type="entry name" value="PilP"/>
</dbReference>
<protein>
    <submittedName>
        <fullName evidence="2">Pilus assembly protein, PilP</fullName>
    </submittedName>
</protein>
<comment type="caution">
    <text evidence="2">The sequence shown here is derived from an EMBL/GenBank/DDBJ whole genome shotgun (WGS) entry which is preliminary data.</text>
</comment>
<evidence type="ECO:0000313" key="2">
    <source>
        <dbReference type="EMBL" id="TSE25647.1"/>
    </source>
</evidence>
<keyword evidence="1" id="KW-0732">Signal</keyword>
<dbReference type="AlphaFoldDB" id="A0A554WPZ8"/>